<keyword evidence="3" id="KW-1185">Reference proteome</keyword>
<gene>
    <name evidence="2" type="ORF">DERF_002087</name>
</gene>
<comment type="caution">
    <text evidence="2">The sequence shown here is derived from an EMBL/GenBank/DDBJ whole genome shotgun (WGS) entry which is preliminary data.</text>
</comment>
<dbReference type="Proteomes" id="UP000790347">
    <property type="component" value="Unassembled WGS sequence"/>
</dbReference>
<keyword evidence="1" id="KW-1133">Transmembrane helix</keyword>
<keyword evidence="1" id="KW-0472">Membrane</keyword>
<evidence type="ECO:0000313" key="2">
    <source>
        <dbReference type="EMBL" id="KAH9528116.1"/>
    </source>
</evidence>
<dbReference type="EMBL" id="ASGP02000001">
    <property type="protein sequence ID" value="KAH9528116.1"/>
    <property type="molecule type" value="Genomic_DNA"/>
</dbReference>
<reference evidence="2" key="2">
    <citation type="journal article" date="2022" name="Res Sq">
        <title>Comparative Genomics Reveals Insights into the Divergent Evolution of Astigmatic Mites and Household Pest Adaptations.</title>
        <authorList>
            <person name="Xiong Q."/>
            <person name="Wan A.T.-Y."/>
            <person name="Liu X.-Y."/>
            <person name="Fung C.S.-H."/>
            <person name="Xiao X."/>
            <person name="Malainual N."/>
            <person name="Hou J."/>
            <person name="Wang L."/>
            <person name="Wang M."/>
            <person name="Yang K."/>
            <person name="Cui Y."/>
            <person name="Leung E."/>
            <person name="Nong W."/>
            <person name="Shin S.-K."/>
            <person name="Au S."/>
            <person name="Jeong K.Y."/>
            <person name="Chew F.T."/>
            <person name="Hui J."/>
            <person name="Leung T.F."/>
            <person name="Tungtrongchitr A."/>
            <person name="Zhong N."/>
            <person name="Liu Z."/>
            <person name="Tsui S."/>
        </authorList>
    </citation>
    <scope>NUCLEOTIDE SEQUENCE</scope>
    <source>
        <strain evidence="2">Derf</strain>
        <tissue evidence="2">Whole organism</tissue>
    </source>
</reference>
<evidence type="ECO:0000313" key="3">
    <source>
        <dbReference type="Proteomes" id="UP000790347"/>
    </source>
</evidence>
<sequence>MTFNIPSIDGKSVIVDDGVDVGVVADCNNVTFDRFEIVFLLFGLLLLLLLQLLLTIVSWTVISSLGL</sequence>
<name>A0A922L9A4_DERFA</name>
<protein>
    <submittedName>
        <fullName evidence="2">Uncharacterized protein</fullName>
    </submittedName>
</protein>
<keyword evidence="1" id="KW-0812">Transmembrane</keyword>
<organism evidence="2 3">
    <name type="scientific">Dermatophagoides farinae</name>
    <name type="common">American house dust mite</name>
    <dbReference type="NCBI Taxonomy" id="6954"/>
    <lineage>
        <taxon>Eukaryota</taxon>
        <taxon>Metazoa</taxon>
        <taxon>Ecdysozoa</taxon>
        <taxon>Arthropoda</taxon>
        <taxon>Chelicerata</taxon>
        <taxon>Arachnida</taxon>
        <taxon>Acari</taxon>
        <taxon>Acariformes</taxon>
        <taxon>Sarcoptiformes</taxon>
        <taxon>Astigmata</taxon>
        <taxon>Psoroptidia</taxon>
        <taxon>Analgoidea</taxon>
        <taxon>Pyroglyphidae</taxon>
        <taxon>Dermatophagoidinae</taxon>
        <taxon>Dermatophagoides</taxon>
    </lineage>
</organism>
<proteinExistence type="predicted"/>
<feature type="transmembrane region" description="Helical" evidence="1">
    <location>
        <begin position="37"/>
        <end position="62"/>
    </location>
</feature>
<evidence type="ECO:0000256" key="1">
    <source>
        <dbReference type="SAM" id="Phobius"/>
    </source>
</evidence>
<reference evidence="2" key="1">
    <citation type="submission" date="2013-05" db="EMBL/GenBank/DDBJ databases">
        <authorList>
            <person name="Yim A.K.Y."/>
            <person name="Chan T.F."/>
            <person name="Ji K.M."/>
            <person name="Liu X.Y."/>
            <person name="Zhou J.W."/>
            <person name="Li R.Q."/>
            <person name="Yang K.Y."/>
            <person name="Li J."/>
            <person name="Li M."/>
            <person name="Law P.T.W."/>
            <person name="Wu Y.L."/>
            <person name="Cai Z.L."/>
            <person name="Qin H."/>
            <person name="Bao Y."/>
            <person name="Leung R.K.K."/>
            <person name="Ng P.K.S."/>
            <person name="Zou J."/>
            <person name="Zhong X.J."/>
            <person name="Ran P.X."/>
            <person name="Zhong N.S."/>
            <person name="Liu Z.G."/>
            <person name="Tsui S.K.W."/>
        </authorList>
    </citation>
    <scope>NUCLEOTIDE SEQUENCE</scope>
    <source>
        <strain evidence="2">Derf</strain>
        <tissue evidence="2">Whole organism</tissue>
    </source>
</reference>
<dbReference type="AlphaFoldDB" id="A0A922L9A4"/>
<accession>A0A922L9A4</accession>